<dbReference type="InterPro" id="IPR003594">
    <property type="entry name" value="HATPase_dom"/>
</dbReference>
<dbReference type="Gene3D" id="1.20.5.1930">
    <property type="match status" value="1"/>
</dbReference>
<dbReference type="GO" id="GO:0000155">
    <property type="term" value="F:phosphorelay sensor kinase activity"/>
    <property type="evidence" value="ECO:0007669"/>
    <property type="project" value="InterPro"/>
</dbReference>
<feature type="coiled-coil region" evidence="9">
    <location>
        <begin position="40"/>
        <end position="77"/>
    </location>
</feature>
<keyword evidence="3" id="KW-0597">Phosphoprotein</keyword>
<keyword evidence="10" id="KW-0472">Membrane</keyword>
<evidence type="ECO:0000256" key="1">
    <source>
        <dbReference type="ARBA" id="ARBA00000085"/>
    </source>
</evidence>
<dbReference type="GO" id="GO:0005524">
    <property type="term" value="F:ATP binding"/>
    <property type="evidence" value="ECO:0007669"/>
    <property type="project" value="UniProtKB-KW"/>
</dbReference>
<keyword evidence="13" id="KW-1185">Reference proteome</keyword>
<gene>
    <name evidence="12" type="ORF">SAMN05660477_00918</name>
</gene>
<accession>A0A1T5DQ66</accession>
<dbReference type="Proteomes" id="UP000191112">
    <property type="component" value="Unassembled WGS sequence"/>
</dbReference>
<dbReference type="InterPro" id="IPR036890">
    <property type="entry name" value="HATPase_C_sf"/>
</dbReference>
<evidence type="ECO:0000256" key="7">
    <source>
        <dbReference type="ARBA" id="ARBA00022840"/>
    </source>
</evidence>
<evidence type="ECO:0000256" key="8">
    <source>
        <dbReference type="ARBA" id="ARBA00023012"/>
    </source>
</evidence>
<dbReference type="SMART" id="SM00387">
    <property type="entry name" value="HATPase_c"/>
    <property type="match status" value="1"/>
</dbReference>
<dbReference type="OrthoDB" id="9778366at2"/>
<dbReference type="Pfam" id="PF07730">
    <property type="entry name" value="HisKA_3"/>
    <property type="match status" value="1"/>
</dbReference>
<comment type="catalytic activity">
    <reaction evidence="1">
        <text>ATP + protein L-histidine = ADP + protein N-phospho-L-histidine.</text>
        <dbReference type="EC" id="2.7.13.3"/>
    </reaction>
</comment>
<keyword evidence="10" id="KW-1133">Transmembrane helix</keyword>
<evidence type="ECO:0000256" key="2">
    <source>
        <dbReference type="ARBA" id="ARBA00012438"/>
    </source>
</evidence>
<keyword evidence="9" id="KW-0175">Coiled coil</keyword>
<dbReference type="GO" id="GO:0046983">
    <property type="term" value="F:protein dimerization activity"/>
    <property type="evidence" value="ECO:0007669"/>
    <property type="project" value="InterPro"/>
</dbReference>
<name>A0A1T5DQ66_9FLAO</name>
<dbReference type="Gene3D" id="3.30.565.10">
    <property type="entry name" value="Histidine kinase-like ATPase, C-terminal domain"/>
    <property type="match status" value="1"/>
</dbReference>
<dbReference type="InterPro" id="IPR050482">
    <property type="entry name" value="Sensor_HK_TwoCompSys"/>
</dbReference>
<dbReference type="PANTHER" id="PTHR24421:SF10">
    <property type="entry name" value="NITRATE_NITRITE SENSOR PROTEIN NARQ"/>
    <property type="match status" value="1"/>
</dbReference>
<evidence type="ECO:0000256" key="9">
    <source>
        <dbReference type="SAM" id="Coils"/>
    </source>
</evidence>
<protein>
    <recommendedName>
        <fullName evidence="2">histidine kinase</fullName>
        <ecNumber evidence="2">2.7.13.3</ecNumber>
    </recommendedName>
</protein>
<dbReference type="RefSeq" id="WP_079666191.1">
    <property type="nucleotide sequence ID" value="NZ_FUYZ01000002.1"/>
</dbReference>
<organism evidence="12 13">
    <name type="scientific">Soonwooa buanensis</name>
    <dbReference type="NCBI Taxonomy" id="619805"/>
    <lineage>
        <taxon>Bacteria</taxon>
        <taxon>Pseudomonadati</taxon>
        <taxon>Bacteroidota</taxon>
        <taxon>Flavobacteriia</taxon>
        <taxon>Flavobacteriales</taxon>
        <taxon>Weeksellaceae</taxon>
        <taxon>Chryseobacterium group</taxon>
        <taxon>Soonwooa</taxon>
    </lineage>
</organism>
<evidence type="ECO:0000256" key="10">
    <source>
        <dbReference type="SAM" id="Phobius"/>
    </source>
</evidence>
<evidence type="ECO:0000313" key="12">
    <source>
        <dbReference type="EMBL" id="SKB73781.1"/>
    </source>
</evidence>
<evidence type="ECO:0000259" key="11">
    <source>
        <dbReference type="SMART" id="SM00387"/>
    </source>
</evidence>
<dbReference type="Pfam" id="PF02518">
    <property type="entry name" value="HATPase_c"/>
    <property type="match status" value="1"/>
</dbReference>
<dbReference type="EC" id="2.7.13.3" evidence="2"/>
<keyword evidence="6 12" id="KW-0418">Kinase</keyword>
<evidence type="ECO:0000313" key="13">
    <source>
        <dbReference type="Proteomes" id="UP000191112"/>
    </source>
</evidence>
<dbReference type="PANTHER" id="PTHR24421">
    <property type="entry name" value="NITRATE/NITRITE SENSOR PROTEIN NARX-RELATED"/>
    <property type="match status" value="1"/>
</dbReference>
<keyword evidence="5" id="KW-0547">Nucleotide-binding</keyword>
<dbReference type="CDD" id="cd16917">
    <property type="entry name" value="HATPase_UhpB-NarQ-NarX-like"/>
    <property type="match status" value="1"/>
</dbReference>
<dbReference type="SUPFAM" id="SSF55874">
    <property type="entry name" value="ATPase domain of HSP90 chaperone/DNA topoisomerase II/histidine kinase"/>
    <property type="match status" value="1"/>
</dbReference>
<feature type="domain" description="Histidine kinase/HSP90-like ATPase" evidence="11">
    <location>
        <begin position="176"/>
        <end position="266"/>
    </location>
</feature>
<keyword evidence="8" id="KW-0902">Two-component regulatory system</keyword>
<feature type="transmembrane region" description="Helical" evidence="10">
    <location>
        <begin position="12"/>
        <end position="34"/>
    </location>
</feature>
<evidence type="ECO:0000256" key="6">
    <source>
        <dbReference type="ARBA" id="ARBA00022777"/>
    </source>
</evidence>
<dbReference type="InterPro" id="IPR011712">
    <property type="entry name" value="Sig_transdc_His_kin_sub3_dim/P"/>
</dbReference>
<dbReference type="EMBL" id="FUYZ01000002">
    <property type="protein sequence ID" value="SKB73781.1"/>
    <property type="molecule type" value="Genomic_DNA"/>
</dbReference>
<evidence type="ECO:0000256" key="3">
    <source>
        <dbReference type="ARBA" id="ARBA00022553"/>
    </source>
</evidence>
<dbReference type="AlphaFoldDB" id="A0A1T5DQ66"/>
<keyword evidence="4" id="KW-0808">Transferase</keyword>
<keyword evidence="10" id="KW-0812">Transmembrane</keyword>
<evidence type="ECO:0000256" key="4">
    <source>
        <dbReference type="ARBA" id="ARBA00022679"/>
    </source>
</evidence>
<proteinExistence type="predicted"/>
<dbReference type="STRING" id="619805.SAMN05660477_00918"/>
<keyword evidence="7" id="KW-0067">ATP-binding</keyword>
<sequence length="267" mass="30535">MILTVAYEVKLTFAFAVALLLLFLGFIIFVILLYNKNQINHIKESQIKDIEHKNNLLQKEIEKHKSLQSERERISHDMHDDIGAGLSAIKLQSEILKHNIDNKSISKAEIDELIRISEEINLSMREILWSLNSSNDNVRKMLDYCKNYVESYLSKTKIQFTQQQDIENPDTIVSAELRRNVLLIIKEACHNIVKHSQATRVIFDAVEGQNFIRISIQDNGVGIQQARVDGYGLTTMKSRAESVGGTFNICKETEGTKINISFNLNKD</sequence>
<reference evidence="12 13" key="1">
    <citation type="submission" date="2017-02" db="EMBL/GenBank/DDBJ databases">
        <authorList>
            <person name="Peterson S.W."/>
        </authorList>
    </citation>
    <scope>NUCLEOTIDE SEQUENCE [LARGE SCALE GENOMIC DNA]</scope>
    <source>
        <strain evidence="12 13">DSM 22323</strain>
    </source>
</reference>
<evidence type="ECO:0000256" key="5">
    <source>
        <dbReference type="ARBA" id="ARBA00022741"/>
    </source>
</evidence>
<dbReference type="GO" id="GO:0016020">
    <property type="term" value="C:membrane"/>
    <property type="evidence" value="ECO:0007669"/>
    <property type="project" value="InterPro"/>
</dbReference>